<dbReference type="EMBL" id="SWCJ01000002">
    <property type="protein sequence ID" value="TKB57308.1"/>
    <property type="molecule type" value="Genomic_DNA"/>
</dbReference>
<accession>A0A4U1BTN3</accession>
<dbReference type="SUPFAM" id="SSF53850">
    <property type="entry name" value="Periplasmic binding protein-like II"/>
    <property type="match status" value="1"/>
</dbReference>
<feature type="domain" description="HTH lysR-type" evidence="5">
    <location>
        <begin position="4"/>
        <end position="61"/>
    </location>
</feature>
<dbReference type="Pfam" id="PF03466">
    <property type="entry name" value="LysR_substrate"/>
    <property type="match status" value="1"/>
</dbReference>
<dbReference type="InterPro" id="IPR000847">
    <property type="entry name" value="LysR_HTH_N"/>
</dbReference>
<dbReference type="InterPro" id="IPR005119">
    <property type="entry name" value="LysR_subst-bd"/>
</dbReference>
<dbReference type="InterPro" id="IPR036390">
    <property type="entry name" value="WH_DNA-bd_sf"/>
</dbReference>
<evidence type="ECO:0000256" key="4">
    <source>
        <dbReference type="ARBA" id="ARBA00023163"/>
    </source>
</evidence>
<evidence type="ECO:0000313" key="6">
    <source>
        <dbReference type="EMBL" id="TKB57308.1"/>
    </source>
</evidence>
<evidence type="ECO:0000256" key="3">
    <source>
        <dbReference type="ARBA" id="ARBA00023125"/>
    </source>
</evidence>
<keyword evidence="3" id="KW-0238">DNA-binding</keyword>
<protein>
    <submittedName>
        <fullName evidence="6">LysR family transcriptional regulator</fullName>
    </submittedName>
</protein>
<keyword evidence="2" id="KW-0805">Transcription regulation</keyword>
<keyword evidence="7" id="KW-1185">Reference proteome</keyword>
<organism evidence="6 7">
    <name type="scientific">Ferrimonas aestuarii</name>
    <dbReference type="NCBI Taxonomy" id="2569539"/>
    <lineage>
        <taxon>Bacteria</taxon>
        <taxon>Pseudomonadati</taxon>
        <taxon>Pseudomonadota</taxon>
        <taxon>Gammaproteobacteria</taxon>
        <taxon>Alteromonadales</taxon>
        <taxon>Ferrimonadaceae</taxon>
        <taxon>Ferrimonas</taxon>
    </lineage>
</organism>
<evidence type="ECO:0000313" key="7">
    <source>
        <dbReference type="Proteomes" id="UP000305675"/>
    </source>
</evidence>
<dbReference type="PROSITE" id="PS50931">
    <property type="entry name" value="HTH_LYSR"/>
    <property type="match status" value="1"/>
</dbReference>
<dbReference type="PANTHER" id="PTHR30126:SF94">
    <property type="entry name" value="LYSR FAMILY TRANSCRIPTIONAL REGULATOR"/>
    <property type="match status" value="1"/>
</dbReference>
<dbReference type="PANTHER" id="PTHR30126">
    <property type="entry name" value="HTH-TYPE TRANSCRIPTIONAL REGULATOR"/>
    <property type="match status" value="1"/>
</dbReference>
<evidence type="ECO:0000256" key="1">
    <source>
        <dbReference type="ARBA" id="ARBA00009437"/>
    </source>
</evidence>
<dbReference type="SUPFAM" id="SSF46785">
    <property type="entry name" value="Winged helix' DNA-binding domain"/>
    <property type="match status" value="1"/>
</dbReference>
<dbReference type="GO" id="GO:0003700">
    <property type="term" value="F:DNA-binding transcription factor activity"/>
    <property type="evidence" value="ECO:0007669"/>
    <property type="project" value="InterPro"/>
</dbReference>
<comment type="caution">
    <text evidence="6">The sequence shown here is derived from an EMBL/GenBank/DDBJ whole genome shotgun (WGS) entry which is preliminary data.</text>
</comment>
<proteinExistence type="inferred from homology"/>
<sequence length="296" mass="32968">MNPLSLRQLRMFMDVAHTLNLGTSADRLSLTRGALSQGIKNLEQHLGRPLFERHQGRLLLNSHGRQLLPVAEELLAREQALVEQFHQGKGNTKLRIGASATIGNYLLPGTIASLWPKSWSLPEVILANSEQLQRQLHDRHLDVAFVETNRIHTELLHRIWRQDEMILIAHPDHPLVGQQAHWHQLASLPWILRESGSGSRDQFDHFVAPHLPHSNIVLELSAIEAVINAVIAGLGITLVSKLACLRQLDAGLVAAITLPSPIVRNLSVVFPPGIEQLPQLQYLLEALNIDGTTVHK</sequence>
<evidence type="ECO:0000259" key="5">
    <source>
        <dbReference type="PROSITE" id="PS50931"/>
    </source>
</evidence>
<dbReference type="Gene3D" id="3.40.190.10">
    <property type="entry name" value="Periplasmic binding protein-like II"/>
    <property type="match status" value="2"/>
</dbReference>
<dbReference type="OrthoDB" id="9785745at2"/>
<dbReference type="AlphaFoldDB" id="A0A4U1BTN3"/>
<dbReference type="Gene3D" id="1.10.10.10">
    <property type="entry name" value="Winged helix-like DNA-binding domain superfamily/Winged helix DNA-binding domain"/>
    <property type="match status" value="1"/>
</dbReference>
<evidence type="ECO:0000256" key="2">
    <source>
        <dbReference type="ARBA" id="ARBA00023015"/>
    </source>
</evidence>
<keyword evidence="4" id="KW-0804">Transcription</keyword>
<gene>
    <name evidence="6" type="ORF">FCL42_03250</name>
</gene>
<name>A0A4U1BTN3_9GAMM</name>
<dbReference type="Pfam" id="PF00126">
    <property type="entry name" value="HTH_1"/>
    <property type="match status" value="1"/>
</dbReference>
<dbReference type="InterPro" id="IPR036388">
    <property type="entry name" value="WH-like_DNA-bd_sf"/>
</dbReference>
<dbReference type="GO" id="GO:0000976">
    <property type="term" value="F:transcription cis-regulatory region binding"/>
    <property type="evidence" value="ECO:0007669"/>
    <property type="project" value="TreeGrafter"/>
</dbReference>
<comment type="similarity">
    <text evidence="1">Belongs to the LysR transcriptional regulatory family.</text>
</comment>
<dbReference type="RefSeq" id="WP_136861954.1">
    <property type="nucleotide sequence ID" value="NZ_SWCJ01000002.1"/>
</dbReference>
<dbReference type="Proteomes" id="UP000305675">
    <property type="component" value="Unassembled WGS sequence"/>
</dbReference>
<reference evidence="6 7" key="1">
    <citation type="submission" date="2019-04" db="EMBL/GenBank/DDBJ databases">
        <authorList>
            <person name="Hwang J.C."/>
        </authorList>
    </citation>
    <scope>NUCLEOTIDE SEQUENCE [LARGE SCALE GENOMIC DNA]</scope>
    <source>
        <strain evidence="6 7">IMCC35002</strain>
    </source>
</reference>